<dbReference type="HOGENOM" id="CLU_889434_0_0_1"/>
<dbReference type="EnsemblMetazoa" id="tetur21g00330.1">
    <property type="protein sequence ID" value="tetur21g00330.1"/>
    <property type="gene ID" value="tetur21g00330"/>
</dbReference>
<evidence type="ECO:0000256" key="5">
    <source>
        <dbReference type="RuleBase" id="RU004379"/>
    </source>
</evidence>
<comment type="caution">
    <text evidence="5">Lacks conserved residue(s) required for the propagation of feature annotation.</text>
</comment>
<organism evidence="7 8">
    <name type="scientific">Tetranychus urticae</name>
    <name type="common">Two-spotted spider mite</name>
    <dbReference type="NCBI Taxonomy" id="32264"/>
    <lineage>
        <taxon>Eukaryota</taxon>
        <taxon>Metazoa</taxon>
        <taxon>Ecdysozoa</taxon>
        <taxon>Arthropoda</taxon>
        <taxon>Chelicerata</taxon>
        <taxon>Arachnida</taxon>
        <taxon>Acari</taxon>
        <taxon>Acariformes</taxon>
        <taxon>Trombidiformes</taxon>
        <taxon>Prostigmata</taxon>
        <taxon>Eleutherengona</taxon>
        <taxon>Raphignathae</taxon>
        <taxon>Tetranychoidea</taxon>
        <taxon>Tetranychidae</taxon>
        <taxon>Tetranychus</taxon>
    </lineage>
</organism>
<reference evidence="7" key="2">
    <citation type="submission" date="2015-06" db="UniProtKB">
        <authorList>
            <consortium name="EnsemblMetazoa"/>
        </authorList>
    </citation>
    <scope>IDENTIFICATION</scope>
</reference>
<protein>
    <submittedName>
        <fullName evidence="7">Uncharacterized protein</fullName>
    </submittedName>
</protein>
<dbReference type="PANTHER" id="PTHR23291">
    <property type="entry name" value="BAX INHIBITOR-RELATED"/>
    <property type="match status" value="1"/>
</dbReference>
<sequence length="313" mass="34784">MSSESSPLLGPKKKEKRKKGSRPRFEELTDPCSSKESAYSDQDPTHYGSKHENPPPYSVEDVSPSAPPLPHPPASSTDVRLRIPEDPSLTSKKQLIRHSYSLLAGQWSLFSGLTLLLVEIPHLRKIIRKNFFDKLFLTSSFGFPLAILMVVLFIFPALRRQFAWITLLILTVSMSLLLAYVVSIESATAMFYTTLSADVSCFGVIGSTFIPRFDISSSKLALLGMPLTMLSSSAAISSLTHLKVSKWLPASSAVTLLMCHLAYNTRSIFKDNRLNLSPNEYAFAASNLYLNCDLVKWIKGRSSSSNYRSLPEI</sequence>
<proteinExistence type="inferred from homology"/>
<dbReference type="PANTHER" id="PTHR23291:SF127">
    <property type="entry name" value="PROTEIN LIFEGUARD 1-LIKE"/>
    <property type="match status" value="1"/>
</dbReference>
<evidence type="ECO:0000256" key="3">
    <source>
        <dbReference type="ARBA" id="ARBA00022989"/>
    </source>
</evidence>
<dbReference type="GO" id="GO:0016020">
    <property type="term" value="C:membrane"/>
    <property type="evidence" value="ECO:0007669"/>
    <property type="project" value="UniProtKB-SubCell"/>
</dbReference>
<evidence type="ECO:0000313" key="8">
    <source>
        <dbReference type="Proteomes" id="UP000015104"/>
    </source>
</evidence>
<comment type="similarity">
    <text evidence="5">Belongs to the BI1 family.</text>
</comment>
<dbReference type="AlphaFoldDB" id="T1KTM9"/>
<keyword evidence="2 5" id="KW-0812">Transmembrane</keyword>
<comment type="subcellular location">
    <subcellularLocation>
        <location evidence="1">Membrane</location>
        <topology evidence="1">Multi-pass membrane protein</topology>
    </subcellularLocation>
</comment>
<feature type="transmembrane region" description="Helical" evidence="5">
    <location>
        <begin position="135"/>
        <end position="155"/>
    </location>
</feature>
<feature type="compositionally biased region" description="Basic residues" evidence="6">
    <location>
        <begin position="11"/>
        <end position="22"/>
    </location>
</feature>
<evidence type="ECO:0000256" key="4">
    <source>
        <dbReference type="ARBA" id="ARBA00023136"/>
    </source>
</evidence>
<keyword evidence="8" id="KW-1185">Reference proteome</keyword>
<dbReference type="EMBL" id="CAEY01000544">
    <property type="status" value="NOT_ANNOTATED_CDS"/>
    <property type="molecule type" value="Genomic_DNA"/>
</dbReference>
<name>T1KTM9_TETUR</name>
<dbReference type="GO" id="GO:2001234">
    <property type="term" value="P:negative regulation of apoptotic signaling pathway"/>
    <property type="evidence" value="ECO:0007669"/>
    <property type="project" value="TreeGrafter"/>
</dbReference>
<feature type="compositionally biased region" description="Polar residues" evidence="6">
    <location>
        <begin position="31"/>
        <end position="42"/>
    </location>
</feature>
<feature type="transmembrane region" description="Helical" evidence="5">
    <location>
        <begin position="162"/>
        <end position="183"/>
    </location>
</feature>
<feature type="transmembrane region" description="Helical" evidence="5">
    <location>
        <begin position="100"/>
        <end position="123"/>
    </location>
</feature>
<keyword evidence="4 5" id="KW-0472">Membrane</keyword>
<feature type="region of interest" description="Disordered" evidence="6">
    <location>
        <begin position="1"/>
        <end position="80"/>
    </location>
</feature>
<evidence type="ECO:0000313" key="7">
    <source>
        <dbReference type="EnsemblMetazoa" id="tetur21g00330.1"/>
    </source>
</evidence>
<dbReference type="GO" id="GO:0005794">
    <property type="term" value="C:Golgi apparatus"/>
    <property type="evidence" value="ECO:0007669"/>
    <property type="project" value="TreeGrafter"/>
</dbReference>
<evidence type="ECO:0000256" key="2">
    <source>
        <dbReference type="ARBA" id="ARBA00022692"/>
    </source>
</evidence>
<evidence type="ECO:0000256" key="1">
    <source>
        <dbReference type="ARBA" id="ARBA00004141"/>
    </source>
</evidence>
<keyword evidence="3 5" id="KW-1133">Transmembrane helix</keyword>
<accession>T1KTM9</accession>
<dbReference type="Proteomes" id="UP000015104">
    <property type="component" value="Unassembled WGS sequence"/>
</dbReference>
<dbReference type="GO" id="GO:0005783">
    <property type="term" value="C:endoplasmic reticulum"/>
    <property type="evidence" value="ECO:0007669"/>
    <property type="project" value="TreeGrafter"/>
</dbReference>
<reference evidence="8" key="1">
    <citation type="submission" date="2011-08" db="EMBL/GenBank/DDBJ databases">
        <authorList>
            <person name="Rombauts S."/>
        </authorList>
    </citation>
    <scope>NUCLEOTIDE SEQUENCE</scope>
    <source>
        <strain evidence="8">London</strain>
    </source>
</reference>
<evidence type="ECO:0000256" key="6">
    <source>
        <dbReference type="SAM" id="MobiDB-lite"/>
    </source>
</evidence>
<dbReference type="InterPro" id="IPR006214">
    <property type="entry name" value="Bax_inhibitor_1-related"/>
</dbReference>